<keyword evidence="1" id="KW-0472">Membrane</keyword>
<keyword evidence="1" id="KW-0812">Transmembrane</keyword>
<keyword evidence="1" id="KW-1133">Transmembrane helix</keyword>
<organism evidence="2 3">
    <name type="scientific">Malus domestica</name>
    <name type="common">Apple</name>
    <name type="synonym">Pyrus malus</name>
    <dbReference type="NCBI Taxonomy" id="3750"/>
    <lineage>
        <taxon>Eukaryota</taxon>
        <taxon>Viridiplantae</taxon>
        <taxon>Streptophyta</taxon>
        <taxon>Embryophyta</taxon>
        <taxon>Tracheophyta</taxon>
        <taxon>Spermatophyta</taxon>
        <taxon>Magnoliopsida</taxon>
        <taxon>eudicotyledons</taxon>
        <taxon>Gunneridae</taxon>
        <taxon>Pentapetalae</taxon>
        <taxon>rosids</taxon>
        <taxon>fabids</taxon>
        <taxon>Rosales</taxon>
        <taxon>Rosaceae</taxon>
        <taxon>Amygdaloideae</taxon>
        <taxon>Maleae</taxon>
        <taxon>Malus</taxon>
    </lineage>
</organism>
<dbReference type="EMBL" id="RDQH01000329">
    <property type="protein sequence ID" value="RXI04652.1"/>
    <property type="molecule type" value="Genomic_DNA"/>
</dbReference>
<comment type="caution">
    <text evidence="2">The sequence shown here is derived from an EMBL/GenBank/DDBJ whole genome shotgun (WGS) entry which is preliminary data.</text>
</comment>
<reference evidence="2 3" key="1">
    <citation type="submission" date="2018-10" db="EMBL/GenBank/DDBJ databases">
        <title>A high-quality apple genome assembly.</title>
        <authorList>
            <person name="Hu J."/>
        </authorList>
    </citation>
    <scope>NUCLEOTIDE SEQUENCE [LARGE SCALE GENOMIC DNA]</scope>
    <source>
        <strain evidence="3">cv. HFTH1</strain>
        <tissue evidence="2">Young leaf</tissue>
    </source>
</reference>
<feature type="transmembrane region" description="Helical" evidence="1">
    <location>
        <begin position="108"/>
        <end position="128"/>
    </location>
</feature>
<name>A0A498KGC3_MALDO</name>
<sequence length="260" mass="29691">MQIIYTKTQFPPALFTSSERAILPSVSSLLRVLFAIFYSEKSVMAFPATLSPGIESFVVRCFVLILQSSGKNFKAIKFKVFVFVFSASLHLALAFISSEILCFSFCKIFIAKIVVFFFLGSLFGFSVLRQVLHLCKSFLPNCHRLSNQFLVRSGLSRLLSAKSGFCVWFIPLINLRFNRSSKATVGLGMFTFFQNKINLKIQLRYKSLRLLNVYNSSFPTLYPKLQLKASLYHNQFLCKALPPIIIHFKVHHSSTIFYLL</sequence>
<dbReference type="AlphaFoldDB" id="A0A498KGC3"/>
<evidence type="ECO:0000313" key="2">
    <source>
        <dbReference type="EMBL" id="RXI04652.1"/>
    </source>
</evidence>
<protein>
    <submittedName>
        <fullName evidence="2">Uncharacterized protein</fullName>
    </submittedName>
</protein>
<evidence type="ECO:0000313" key="3">
    <source>
        <dbReference type="Proteomes" id="UP000290289"/>
    </source>
</evidence>
<proteinExistence type="predicted"/>
<dbReference type="Proteomes" id="UP000290289">
    <property type="component" value="Chromosome 3"/>
</dbReference>
<keyword evidence="3" id="KW-1185">Reference proteome</keyword>
<feature type="transmembrane region" description="Helical" evidence="1">
    <location>
        <begin position="78"/>
        <end position="96"/>
    </location>
</feature>
<gene>
    <name evidence="2" type="ORF">DVH24_038926</name>
</gene>
<evidence type="ECO:0000256" key="1">
    <source>
        <dbReference type="SAM" id="Phobius"/>
    </source>
</evidence>
<accession>A0A498KGC3</accession>